<evidence type="ECO:0000313" key="3">
    <source>
        <dbReference type="Proteomes" id="UP000680865"/>
    </source>
</evidence>
<sequence length="183" mass="20692">MLAVMGLNLPPIEELDVEDLLTLPKGYRYELHEGNLVIMTPSTYWHKVMVRRFVQMLLATGAEALQDPGIRSNRPRDNRLPDFGVIDALPQDFDEISNLPGSAFLLVGEVVSENSLNGEYTDKMAWYAEWGIPEYWIVERTSDRAKHDALVHIHVLSSSGGKAAYVCERSLLLSDLETEYQAR</sequence>
<dbReference type="CDD" id="cd06260">
    <property type="entry name" value="DUF820-like"/>
    <property type="match status" value="1"/>
</dbReference>
<dbReference type="InterPro" id="IPR012296">
    <property type="entry name" value="Nuclease_put_TT1808"/>
</dbReference>
<organism evidence="2 3">
    <name type="scientific">Winogradskya consettensis</name>
    <dbReference type="NCBI Taxonomy" id="113560"/>
    <lineage>
        <taxon>Bacteria</taxon>
        <taxon>Bacillati</taxon>
        <taxon>Actinomycetota</taxon>
        <taxon>Actinomycetes</taxon>
        <taxon>Micromonosporales</taxon>
        <taxon>Micromonosporaceae</taxon>
        <taxon>Winogradskya</taxon>
    </lineage>
</organism>
<comment type="caution">
    <text evidence="2">The sequence shown here is derived from an EMBL/GenBank/DDBJ whole genome shotgun (WGS) entry which is preliminary data.</text>
</comment>
<dbReference type="InterPro" id="IPR008538">
    <property type="entry name" value="Uma2"/>
</dbReference>
<name>A0A919S9J6_9ACTN</name>
<dbReference type="InterPro" id="IPR011335">
    <property type="entry name" value="Restrct_endonuc-II-like"/>
</dbReference>
<reference evidence="2" key="1">
    <citation type="submission" date="2021-03" db="EMBL/GenBank/DDBJ databases">
        <title>Whole genome shotgun sequence of Actinoplanes consettensis NBRC 14913.</title>
        <authorList>
            <person name="Komaki H."/>
            <person name="Tamura T."/>
        </authorList>
    </citation>
    <scope>NUCLEOTIDE SEQUENCE</scope>
    <source>
        <strain evidence="2">NBRC 14913</strain>
    </source>
</reference>
<dbReference type="PANTHER" id="PTHR35400">
    <property type="entry name" value="SLR1083 PROTEIN"/>
    <property type="match status" value="1"/>
</dbReference>
<dbReference type="EMBL" id="BOQP01000001">
    <property type="protein sequence ID" value="GIM66224.1"/>
    <property type="molecule type" value="Genomic_DNA"/>
</dbReference>
<dbReference type="Pfam" id="PF05685">
    <property type="entry name" value="Uma2"/>
    <property type="match status" value="1"/>
</dbReference>
<feature type="domain" description="Putative restriction endonuclease" evidence="1">
    <location>
        <begin position="18"/>
        <end position="144"/>
    </location>
</feature>
<evidence type="ECO:0000259" key="1">
    <source>
        <dbReference type="Pfam" id="PF05685"/>
    </source>
</evidence>
<dbReference type="RefSeq" id="WP_212995214.1">
    <property type="nucleotide sequence ID" value="NZ_BAAATW010000001.1"/>
</dbReference>
<dbReference type="Proteomes" id="UP000680865">
    <property type="component" value="Unassembled WGS sequence"/>
</dbReference>
<dbReference type="PANTHER" id="PTHR35400:SF3">
    <property type="entry name" value="SLL1072 PROTEIN"/>
    <property type="match status" value="1"/>
</dbReference>
<proteinExistence type="predicted"/>
<dbReference type="AlphaFoldDB" id="A0A919S9J6"/>
<accession>A0A919S9J6</accession>
<dbReference type="SUPFAM" id="SSF52980">
    <property type="entry name" value="Restriction endonuclease-like"/>
    <property type="match status" value="1"/>
</dbReference>
<evidence type="ECO:0000313" key="2">
    <source>
        <dbReference type="EMBL" id="GIM66224.1"/>
    </source>
</evidence>
<dbReference type="Gene3D" id="3.90.1570.10">
    <property type="entry name" value="tt1808, chain A"/>
    <property type="match status" value="1"/>
</dbReference>
<protein>
    <recommendedName>
        <fullName evidence="1">Putative restriction endonuclease domain-containing protein</fullName>
    </recommendedName>
</protein>
<keyword evidence="3" id="KW-1185">Reference proteome</keyword>
<gene>
    <name evidence="2" type="ORF">Aco04nite_01010</name>
</gene>